<protein>
    <recommendedName>
        <fullName evidence="4">FAR-17a/AIG1-like protein</fullName>
    </recommendedName>
</protein>
<dbReference type="AlphaFoldDB" id="C6Y448"/>
<feature type="transmembrane region" description="Helical" evidence="1">
    <location>
        <begin position="12"/>
        <end position="32"/>
    </location>
</feature>
<dbReference type="InterPro" id="IPR049713">
    <property type="entry name" value="Pr6Pr-like"/>
</dbReference>
<keyword evidence="1" id="KW-1133">Transmembrane helix</keyword>
<dbReference type="OrthoDB" id="9809977at2"/>
<keyword evidence="3" id="KW-1185">Reference proteome</keyword>
<dbReference type="HOGENOM" id="CLU_077680_0_0_10"/>
<reference evidence="2 3" key="1">
    <citation type="journal article" date="2009" name="Stand. Genomic Sci.">
        <title>Complete genome sequence of Pedobacter heparinus type strain (HIM 762-3).</title>
        <authorList>
            <person name="Han C."/>
            <person name="Spring S."/>
            <person name="Lapidus A."/>
            <person name="Del Rio T.G."/>
            <person name="Tice H."/>
            <person name="Copeland A."/>
            <person name="Cheng J.F."/>
            <person name="Lucas S."/>
            <person name="Chen F."/>
            <person name="Nolan M."/>
            <person name="Bruce D."/>
            <person name="Goodwin L."/>
            <person name="Pitluck S."/>
            <person name="Ivanova N."/>
            <person name="Mavromatis K."/>
            <person name="Mikhailova N."/>
            <person name="Pati A."/>
            <person name="Chen A."/>
            <person name="Palaniappan K."/>
            <person name="Land M."/>
            <person name="Hauser L."/>
            <person name="Chang Y.J."/>
            <person name="Jeffries C.C."/>
            <person name="Saunders E."/>
            <person name="Chertkov O."/>
            <person name="Brettin T."/>
            <person name="Goker M."/>
            <person name="Rohde M."/>
            <person name="Bristow J."/>
            <person name="Eisen J.A."/>
            <person name="Markowitz V."/>
            <person name="Hugenholtz P."/>
            <person name="Kyrpides N.C."/>
            <person name="Klenk H.P."/>
            <person name="Detter J.C."/>
        </authorList>
    </citation>
    <scope>NUCLEOTIDE SEQUENCE [LARGE SCALE GENOMIC DNA]</scope>
    <source>
        <strain evidence="3">ATCC 13125 / DSM 2366 / CIP 104194 / JCM 7457 / NBRC 12017 / NCIMB 9290 / NRRL B-14731 / HIM 762-3</strain>
    </source>
</reference>
<organism evidence="2 3">
    <name type="scientific">Pedobacter heparinus (strain ATCC 13125 / DSM 2366 / CIP 104194 / JCM 7457 / NBRC 12017 / NCIMB 9290 / NRRL B-14731 / HIM 762-3)</name>
    <dbReference type="NCBI Taxonomy" id="485917"/>
    <lineage>
        <taxon>Bacteria</taxon>
        <taxon>Pseudomonadati</taxon>
        <taxon>Bacteroidota</taxon>
        <taxon>Sphingobacteriia</taxon>
        <taxon>Sphingobacteriales</taxon>
        <taxon>Sphingobacteriaceae</taxon>
        <taxon>Pedobacter</taxon>
    </lineage>
</organism>
<keyword evidence="1" id="KW-0472">Membrane</keyword>
<dbReference type="STRING" id="485917.Phep_3297"/>
<feature type="transmembrane region" description="Helical" evidence="1">
    <location>
        <begin position="187"/>
        <end position="208"/>
    </location>
</feature>
<feature type="transmembrane region" description="Helical" evidence="1">
    <location>
        <begin position="44"/>
        <end position="62"/>
    </location>
</feature>
<dbReference type="KEGG" id="phe:Phep_3297"/>
<dbReference type="Proteomes" id="UP000000852">
    <property type="component" value="Chromosome"/>
</dbReference>
<gene>
    <name evidence="2" type="ordered locus">Phep_3297</name>
</gene>
<evidence type="ECO:0008006" key="4">
    <source>
        <dbReference type="Google" id="ProtNLM"/>
    </source>
</evidence>
<keyword evidence="1" id="KW-0812">Transmembrane</keyword>
<name>C6Y448_PEDHD</name>
<dbReference type="EMBL" id="CP001681">
    <property type="protein sequence ID" value="ACU05491.1"/>
    <property type="molecule type" value="Genomic_DNA"/>
</dbReference>
<evidence type="ECO:0000256" key="1">
    <source>
        <dbReference type="SAM" id="Phobius"/>
    </source>
</evidence>
<accession>C6Y448</accession>
<feature type="transmembrane region" description="Helical" evidence="1">
    <location>
        <begin position="117"/>
        <end position="133"/>
    </location>
</feature>
<evidence type="ECO:0000313" key="3">
    <source>
        <dbReference type="Proteomes" id="UP000000852"/>
    </source>
</evidence>
<feature type="transmembrane region" description="Helical" evidence="1">
    <location>
        <begin position="83"/>
        <end position="105"/>
    </location>
</feature>
<dbReference type="RefSeq" id="WP_015809100.1">
    <property type="nucleotide sequence ID" value="NC_013061.1"/>
</dbReference>
<proteinExistence type="predicted"/>
<feature type="transmembrane region" description="Helical" evidence="1">
    <location>
        <begin position="145"/>
        <end position="167"/>
    </location>
</feature>
<evidence type="ECO:0000313" key="2">
    <source>
        <dbReference type="EMBL" id="ACU05491.1"/>
    </source>
</evidence>
<dbReference type="NCBIfam" id="NF038065">
    <property type="entry name" value="Pr6Pr"/>
    <property type="match status" value="1"/>
</dbReference>
<dbReference type="eggNOG" id="COG2141">
    <property type="taxonomic scope" value="Bacteria"/>
</dbReference>
<sequence length="220" mass="25280">MEGKHLKASKVFLITGVLLGWFALLAQLYLIIVNNAIPLMESVVRYFSFFTILTNIIAALCLSKLLLSFNKEGHGFLTRPDTLAAVTVYISVVGIVYNLILRFTWQPQGLQFFVDELLHAVIPILFIAYWLLFVPKNTLNWSASLLWLIYPFLYLLFILLHGAYSGFYPYPFIDVSKLGYNKVLLNSFYLLIVFLTLSLLLIGSGKLIQNHKKKNKYLRY</sequence>